<organism evidence="1 2">
    <name type="scientific">Halomonas salifodinae</name>
    <dbReference type="NCBI Taxonomy" id="438745"/>
    <lineage>
        <taxon>Bacteria</taxon>
        <taxon>Pseudomonadati</taxon>
        <taxon>Pseudomonadota</taxon>
        <taxon>Gammaproteobacteria</taxon>
        <taxon>Oceanospirillales</taxon>
        <taxon>Halomonadaceae</taxon>
        <taxon>Halomonas</taxon>
    </lineage>
</organism>
<sequence length="76" mass="8428">MDNVIASLLGKAAKASRPGGDSIDHGWSLLKELHARGFDVTVRADSSYQFFVPWHAKDKSLNEYCKLNIEEDPHGS</sequence>
<keyword evidence="2" id="KW-1185">Reference proteome</keyword>
<dbReference type="EMBL" id="JBHSZP010000028">
    <property type="protein sequence ID" value="MFC7090559.1"/>
    <property type="molecule type" value="Genomic_DNA"/>
</dbReference>
<comment type="caution">
    <text evidence="1">The sequence shown here is derived from an EMBL/GenBank/DDBJ whole genome shotgun (WGS) entry which is preliminary data.</text>
</comment>
<protein>
    <recommendedName>
        <fullName evidence="3">NYN domain-containing protein</fullName>
    </recommendedName>
</protein>
<proteinExistence type="predicted"/>
<reference evidence="2" key="1">
    <citation type="journal article" date="2019" name="Int. J. Syst. Evol. Microbiol.">
        <title>The Global Catalogue of Microorganisms (GCM) 10K type strain sequencing project: providing services to taxonomists for standard genome sequencing and annotation.</title>
        <authorList>
            <consortium name="The Broad Institute Genomics Platform"/>
            <consortium name="The Broad Institute Genome Sequencing Center for Infectious Disease"/>
            <person name="Wu L."/>
            <person name="Ma J."/>
        </authorList>
    </citation>
    <scope>NUCLEOTIDE SEQUENCE [LARGE SCALE GENOMIC DNA]</scope>
    <source>
        <strain evidence="2">CGMCC 1.13666</strain>
    </source>
</reference>
<evidence type="ECO:0008006" key="3">
    <source>
        <dbReference type="Google" id="ProtNLM"/>
    </source>
</evidence>
<dbReference type="RefSeq" id="WP_346064044.1">
    <property type="nucleotide sequence ID" value="NZ_BAAADR010000039.1"/>
</dbReference>
<gene>
    <name evidence="1" type="ORF">ACFQH5_13460</name>
</gene>
<evidence type="ECO:0000313" key="2">
    <source>
        <dbReference type="Proteomes" id="UP001596411"/>
    </source>
</evidence>
<accession>A0ABW2EX37</accession>
<evidence type="ECO:0000313" key="1">
    <source>
        <dbReference type="EMBL" id="MFC7090559.1"/>
    </source>
</evidence>
<name>A0ABW2EX37_9GAMM</name>
<dbReference type="Proteomes" id="UP001596411">
    <property type="component" value="Unassembled WGS sequence"/>
</dbReference>